<dbReference type="InterPro" id="IPR001647">
    <property type="entry name" value="HTH_TetR"/>
</dbReference>
<reference evidence="4 5" key="1">
    <citation type="submission" date="2018-09" db="EMBL/GenBank/DDBJ databases">
        <title>Novel species of Cryobacterium.</title>
        <authorList>
            <person name="Liu Q."/>
            <person name="Xin Y.-H."/>
        </authorList>
    </citation>
    <scope>NUCLEOTIDE SEQUENCE [LARGE SCALE GENOMIC DNA]</scope>
    <source>
        <strain evidence="4 5">Hh39</strain>
    </source>
</reference>
<evidence type="ECO:0000259" key="3">
    <source>
        <dbReference type="PROSITE" id="PS50977"/>
    </source>
</evidence>
<sequence>MLAAESGQVPVCTRRESGRSPIILHDCKFAVVQLRSDCKNWEMITDPTLGLRDRKRLETRARLEEAAVTLVLRDGLEQTTVDAISDLADVSPRTFFNYFDSKDSAILGLREIEITVAMLAETIDRAAADGLVDAVVHLILEVMGAPLTRSTIKEDRMEIVRRHPHLLAGQLAQFTQIAAQLTEAVQVLLARDPRYAGQGDADRAASADLVLSLCGGAVRAAVKEWAADAAAVRARFDTESTSTRLELRAISLTREVLEKLK</sequence>
<dbReference type="Pfam" id="PF00440">
    <property type="entry name" value="TetR_N"/>
    <property type="match status" value="1"/>
</dbReference>
<dbReference type="AlphaFoldDB" id="A0A3A5MI32"/>
<dbReference type="Gene3D" id="1.10.357.10">
    <property type="entry name" value="Tetracycline Repressor, domain 2"/>
    <property type="match status" value="1"/>
</dbReference>
<feature type="domain" description="HTH tetR-type" evidence="3">
    <location>
        <begin position="57"/>
        <end position="117"/>
    </location>
</feature>
<dbReference type="InterPro" id="IPR009057">
    <property type="entry name" value="Homeodomain-like_sf"/>
</dbReference>
<dbReference type="EMBL" id="QZVS01000077">
    <property type="protein sequence ID" value="RJT89062.1"/>
    <property type="molecule type" value="Genomic_DNA"/>
</dbReference>
<comment type="caution">
    <text evidence="4">The sequence shown here is derived from an EMBL/GenBank/DDBJ whole genome shotgun (WGS) entry which is preliminary data.</text>
</comment>
<evidence type="ECO:0000256" key="1">
    <source>
        <dbReference type="ARBA" id="ARBA00023125"/>
    </source>
</evidence>
<feature type="DNA-binding region" description="H-T-H motif" evidence="2">
    <location>
        <begin position="80"/>
        <end position="99"/>
    </location>
</feature>
<organism evidence="4 5">
    <name type="scientific">Cryobacterium melibiosiphilum</name>
    <dbReference type="NCBI Taxonomy" id="995039"/>
    <lineage>
        <taxon>Bacteria</taxon>
        <taxon>Bacillati</taxon>
        <taxon>Actinomycetota</taxon>
        <taxon>Actinomycetes</taxon>
        <taxon>Micrococcales</taxon>
        <taxon>Microbacteriaceae</taxon>
        <taxon>Cryobacterium</taxon>
    </lineage>
</organism>
<dbReference type="PROSITE" id="PS01081">
    <property type="entry name" value="HTH_TETR_1"/>
    <property type="match status" value="1"/>
</dbReference>
<name>A0A3A5MI32_9MICO</name>
<dbReference type="InterPro" id="IPR023772">
    <property type="entry name" value="DNA-bd_HTH_TetR-type_CS"/>
</dbReference>
<evidence type="ECO:0000256" key="2">
    <source>
        <dbReference type="PROSITE-ProRule" id="PRU00335"/>
    </source>
</evidence>
<dbReference type="Proteomes" id="UP000272015">
    <property type="component" value="Unassembled WGS sequence"/>
</dbReference>
<dbReference type="GO" id="GO:0003677">
    <property type="term" value="F:DNA binding"/>
    <property type="evidence" value="ECO:0007669"/>
    <property type="project" value="UniProtKB-UniRule"/>
</dbReference>
<keyword evidence="5" id="KW-1185">Reference proteome</keyword>
<keyword evidence="1 2" id="KW-0238">DNA-binding</keyword>
<dbReference type="PROSITE" id="PS50977">
    <property type="entry name" value="HTH_TETR_2"/>
    <property type="match status" value="1"/>
</dbReference>
<protein>
    <submittedName>
        <fullName evidence="4">TetR family transcriptional regulator</fullName>
    </submittedName>
</protein>
<evidence type="ECO:0000313" key="4">
    <source>
        <dbReference type="EMBL" id="RJT89062.1"/>
    </source>
</evidence>
<proteinExistence type="predicted"/>
<dbReference type="SUPFAM" id="SSF46689">
    <property type="entry name" value="Homeodomain-like"/>
    <property type="match status" value="1"/>
</dbReference>
<gene>
    <name evidence="4" type="ORF">D6T64_08085</name>
</gene>
<accession>A0A3A5MI32</accession>
<evidence type="ECO:0000313" key="5">
    <source>
        <dbReference type="Proteomes" id="UP000272015"/>
    </source>
</evidence>